<sequence length="397" mass="45283">MTATWCLKTLLTFLFGSVISQSNINVQNLYTLLFTTNNYNKLIRPSRNQSVPLSVHVIFTLYGISGVDEIEQKLTATGWLEIEWTDELLSWTPESYGGLRYIYYPQGEVWKPDISLQNGFSKLEELGSKFISVFIDSNGLVNWRPFQVFESKCDIDSTYFPFDIQTCHLDFVAWSLSSKDVHITQGRKGIELSDDLQRHGEWKILFSTALNLAESHKTKVRFTIVIQRKPLYAIMNYIMPILLLSILDIFTFKIPVDTGERIGYVITVWLAYAVFLTIISDSLPNSSESIPIVSIYIMIQIFIGTVIVIISAIESGCAHLSDDESVYFLLRAIAAKNCRKPSVQSEQEISKCLDRDETCVTWKEAISALDKYLFWLFLTIFVLSTLVSLLIASLKYI</sequence>
<feature type="signal peptide" evidence="6">
    <location>
        <begin position="1"/>
        <end position="20"/>
    </location>
</feature>
<keyword evidence="4 5" id="KW-0472">Membrane</keyword>
<dbReference type="GO" id="GO:0005230">
    <property type="term" value="F:extracellular ligand-gated monoatomic ion channel activity"/>
    <property type="evidence" value="ECO:0007669"/>
    <property type="project" value="InterPro"/>
</dbReference>
<evidence type="ECO:0000256" key="3">
    <source>
        <dbReference type="ARBA" id="ARBA00022989"/>
    </source>
</evidence>
<evidence type="ECO:0000256" key="2">
    <source>
        <dbReference type="ARBA" id="ARBA00022692"/>
    </source>
</evidence>
<dbReference type="CDD" id="cd19051">
    <property type="entry name" value="LGIC_TM_cation"/>
    <property type="match status" value="1"/>
</dbReference>
<keyword evidence="3 5" id="KW-1133">Transmembrane helix</keyword>
<feature type="transmembrane region" description="Helical" evidence="5">
    <location>
        <begin position="292"/>
        <end position="313"/>
    </location>
</feature>
<evidence type="ECO:0000256" key="4">
    <source>
        <dbReference type="ARBA" id="ARBA00023136"/>
    </source>
</evidence>
<protein>
    <submittedName>
        <fullName evidence="9">CHRNA3</fullName>
    </submittedName>
</protein>
<evidence type="ECO:0000256" key="1">
    <source>
        <dbReference type="ARBA" id="ARBA00004141"/>
    </source>
</evidence>
<feature type="transmembrane region" description="Helical" evidence="5">
    <location>
        <begin position="372"/>
        <end position="394"/>
    </location>
</feature>
<dbReference type="Proteomes" id="UP000507470">
    <property type="component" value="Unassembled WGS sequence"/>
</dbReference>
<reference evidence="9 10" key="1">
    <citation type="submission" date="2020-06" db="EMBL/GenBank/DDBJ databases">
        <authorList>
            <person name="Li R."/>
            <person name="Bekaert M."/>
        </authorList>
    </citation>
    <scope>NUCLEOTIDE SEQUENCE [LARGE SCALE GENOMIC DNA]</scope>
    <source>
        <strain evidence="10">wild</strain>
    </source>
</reference>
<keyword evidence="2 5" id="KW-0812">Transmembrane</keyword>
<evidence type="ECO:0000259" key="7">
    <source>
        <dbReference type="Pfam" id="PF02931"/>
    </source>
</evidence>
<dbReference type="SUPFAM" id="SSF63712">
    <property type="entry name" value="Nicotinic receptor ligand binding domain-like"/>
    <property type="match status" value="1"/>
</dbReference>
<dbReference type="Pfam" id="PF02931">
    <property type="entry name" value="Neur_chan_LBD"/>
    <property type="match status" value="1"/>
</dbReference>
<dbReference type="EMBL" id="CACVKT020004199">
    <property type="protein sequence ID" value="CAC5388627.1"/>
    <property type="molecule type" value="Genomic_DNA"/>
</dbReference>
<dbReference type="GO" id="GO:0004888">
    <property type="term" value="F:transmembrane signaling receptor activity"/>
    <property type="evidence" value="ECO:0007669"/>
    <property type="project" value="InterPro"/>
</dbReference>
<keyword evidence="6" id="KW-0732">Signal</keyword>
<feature type="transmembrane region" description="Helical" evidence="5">
    <location>
        <begin position="262"/>
        <end position="280"/>
    </location>
</feature>
<dbReference type="CDD" id="cd18989">
    <property type="entry name" value="LGIC_ECD_cation"/>
    <property type="match status" value="1"/>
</dbReference>
<evidence type="ECO:0000256" key="5">
    <source>
        <dbReference type="SAM" id="Phobius"/>
    </source>
</evidence>
<dbReference type="AlphaFoldDB" id="A0A6J8C1Y2"/>
<keyword evidence="10" id="KW-1185">Reference proteome</keyword>
<evidence type="ECO:0000313" key="10">
    <source>
        <dbReference type="Proteomes" id="UP000507470"/>
    </source>
</evidence>
<dbReference type="PRINTS" id="PR00252">
    <property type="entry name" value="NRIONCHANNEL"/>
</dbReference>
<gene>
    <name evidence="9" type="ORF">MCOR_23879</name>
</gene>
<dbReference type="GO" id="GO:0016020">
    <property type="term" value="C:membrane"/>
    <property type="evidence" value="ECO:0007669"/>
    <property type="project" value="UniProtKB-SubCell"/>
</dbReference>
<proteinExistence type="predicted"/>
<dbReference type="Gene3D" id="1.20.58.390">
    <property type="entry name" value="Neurotransmitter-gated ion-channel transmembrane domain"/>
    <property type="match status" value="1"/>
</dbReference>
<dbReference type="OrthoDB" id="6153337at2759"/>
<name>A0A6J8C1Y2_MYTCO</name>
<dbReference type="InterPro" id="IPR036719">
    <property type="entry name" value="Neuro-gated_channel_TM_sf"/>
</dbReference>
<dbReference type="FunFam" id="2.70.170.10:FF:000028">
    <property type="entry name" value="AcetylCholine Receptor"/>
    <property type="match status" value="1"/>
</dbReference>
<comment type="subcellular location">
    <subcellularLocation>
        <location evidence="1">Membrane</location>
        <topology evidence="1">Multi-pass membrane protein</topology>
    </subcellularLocation>
</comment>
<feature type="transmembrane region" description="Helical" evidence="5">
    <location>
        <begin position="231"/>
        <end position="250"/>
    </location>
</feature>
<dbReference type="Pfam" id="PF02932">
    <property type="entry name" value="Neur_chan_memb"/>
    <property type="match status" value="1"/>
</dbReference>
<organism evidence="9 10">
    <name type="scientific">Mytilus coruscus</name>
    <name type="common">Sea mussel</name>
    <dbReference type="NCBI Taxonomy" id="42192"/>
    <lineage>
        <taxon>Eukaryota</taxon>
        <taxon>Metazoa</taxon>
        <taxon>Spiralia</taxon>
        <taxon>Lophotrochozoa</taxon>
        <taxon>Mollusca</taxon>
        <taxon>Bivalvia</taxon>
        <taxon>Autobranchia</taxon>
        <taxon>Pteriomorphia</taxon>
        <taxon>Mytilida</taxon>
        <taxon>Mytiloidea</taxon>
        <taxon>Mytilidae</taxon>
        <taxon>Mytilinae</taxon>
        <taxon>Mytilus</taxon>
    </lineage>
</organism>
<dbReference type="Gene3D" id="2.70.170.10">
    <property type="entry name" value="Neurotransmitter-gated ion-channel ligand-binding domain"/>
    <property type="match status" value="1"/>
</dbReference>
<accession>A0A6J8C1Y2</accession>
<dbReference type="SUPFAM" id="SSF90112">
    <property type="entry name" value="Neurotransmitter-gated ion-channel transmembrane pore"/>
    <property type="match status" value="1"/>
</dbReference>
<dbReference type="InterPro" id="IPR036734">
    <property type="entry name" value="Neur_chan_lig-bd_sf"/>
</dbReference>
<feature type="domain" description="Neurotransmitter-gated ion-channel ligand-binding" evidence="7">
    <location>
        <begin position="29"/>
        <end position="230"/>
    </location>
</feature>
<dbReference type="InterPro" id="IPR006201">
    <property type="entry name" value="Neur_channel"/>
</dbReference>
<dbReference type="InterPro" id="IPR006202">
    <property type="entry name" value="Neur_chan_lig-bd"/>
</dbReference>
<evidence type="ECO:0000313" key="9">
    <source>
        <dbReference type="EMBL" id="CAC5388627.1"/>
    </source>
</evidence>
<evidence type="ECO:0000259" key="8">
    <source>
        <dbReference type="Pfam" id="PF02932"/>
    </source>
</evidence>
<evidence type="ECO:0000256" key="6">
    <source>
        <dbReference type="SAM" id="SignalP"/>
    </source>
</evidence>
<feature type="domain" description="Neurotransmitter-gated ion-channel transmembrane" evidence="8">
    <location>
        <begin position="238"/>
        <end position="313"/>
    </location>
</feature>
<dbReference type="InterPro" id="IPR006029">
    <property type="entry name" value="Neurotrans-gated_channel_TM"/>
</dbReference>
<feature type="chain" id="PRO_5027115781" evidence="6">
    <location>
        <begin position="21"/>
        <end position="397"/>
    </location>
</feature>
<dbReference type="InterPro" id="IPR038050">
    <property type="entry name" value="Neuro_actylchol_rec"/>
</dbReference>
<dbReference type="PANTHER" id="PTHR18945">
    <property type="entry name" value="NEUROTRANSMITTER GATED ION CHANNEL"/>
    <property type="match status" value="1"/>
</dbReference>